<feature type="transmembrane region" description="Helical" evidence="1">
    <location>
        <begin position="177"/>
        <end position="200"/>
    </location>
</feature>
<evidence type="ECO:0000313" key="2">
    <source>
        <dbReference type="EMBL" id="KNC28250.1"/>
    </source>
</evidence>
<reference evidence="2 3" key="1">
    <citation type="journal article" date="2015" name="Nat. Commun.">
        <title>Lucilia cuprina genome unlocks parasitic fly biology to underpin future interventions.</title>
        <authorList>
            <person name="Anstead C.A."/>
            <person name="Korhonen P.K."/>
            <person name="Young N.D."/>
            <person name="Hall R.S."/>
            <person name="Jex A.R."/>
            <person name="Murali S.C."/>
            <person name="Hughes D.S."/>
            <person name="Lee S.F."/>
            <person name="Perry T."/>
            <person name="Stroehlein A.J."/>
            <person name="Ansell B.R."/>
            <person name="Breugelmans B."/>
            <person name="Hofmann A."/>
            <person name="Qu J."/>
            <person name="Dugan S."/>
            <person name="Lee S.L."/>
            <person name="Chao H."/>
            <person name="Dinh H."/>
            <person name="Han Y."/>
            <person name="Doddapaneni H.V."/>
            <person name="Worley K.C."/>
            <person name="Muzny D.M."/>
            <person name="Ioannidis P."/>
            <person name="Waterhouse R.M."/>
            <person name="Zdobnov E.M."/>
            <person name="James P.J."/>
            <person name="Bagnall N.H."/>
            <person name="Kotze A.C."/>
            <person name="Gibbs R.A."/>
            <person name="Richards S."/>
            <person name="Batterham P."/>
            <person name="Gasser R.B."/>
        </authorList>
    </citation>
    <scope>NUCLEOTIDE SEQUENCE [LARGE SCALE GENOMIC DNA]</scope>
    <source>
        <strain evidence="2 3">LS</strain>
        <tissue evidence="2">Full body</tissue>
    </source>
</reference>
<protein>
    <submittedName>
        <fullName evidence="2">Uncharacterized protein</fullName>
    </submittedName>
</protein>
<keyword evidence="1" id="KW-0472">Membrane</keyword>
<accession>A0A0L0C7J3</accession>
<sequence>MTSWLNGLLRFTFCHGAYMGFASDYLDTNGRVVKLFKLVKVFVLLQNLLFLALAIRSAILEIGSRMNNHEAMNMMSFAFYLCAVIHTILLRHSLILFNFNQCFTNLNNQLVQDRVDAPFGNIFFKISLLLEKVNVIFGPHIFWALLGLLFVEKFTLGRLTLRPKITICRMFSIDLNSLFVLAVEIILSAIMLTQSSYFLLQKTMKCISSNQNSGEELIVVFTGETATGIDISIFELQLYQRRKMHTFDNLIEEKGILNKYVQNYFPQEF</sequence>
<dbReference type="Proteomes" id="UP000037069">
    <property type="component" value="Unassembled WGS sequence"/>
</dbReference>
<feature type="transmembrane region" description="Helical" evidence="1">
    <location>
        <begin position="71"/>
        <end position="90"/>
    </location>
</feature>
<organism evidence="2 3">
    <name type="scientific">Lucilia cuprina</name>
    <name type="common">Green bottle fly</name>
    <name type="synonym">Australian sheep blowfly</name>
    <dbReference type="NCBI Taxonomy" id="7375"/>
    <lineage>
        <taxon>Eukaryota</taxon>
        <taxon>Metazoa</taxon>
        <taxon>Ecdysozoa</taxon>
        <taxon>Arthropoda</taxon>
        <taxon>Hexapoda</taxon>
        <taxon>Insecta</taxon>
        <taxon>Pterygota</taxon>
        <taxon>Neoptera</taxon>
        <taxon>Endopterygota</taxon>
        <taxon>Diptera</taxon>
        <taxon>Brachycera</taxon>
        <taxon>Muscomorpha</taxon>
        <taxon>Oestroidea</taxon>
        <taxon>Calliphoridae</taxon>
        <taxon>Luciliinae</taxon>
        <taxon>Lucilia</taxon>
    </lineage>
</organism>
<keyword evidence="1" id="KW-1133">Transmembrane helix</keyword>
<feature type="transmembrane region" description="Helical" evidence="1">
    <location>
        <begin position="38"/>
        <end position="59"/>
    </location>
</feature>
<dbReference type="EMBL" id="JRES01000809">
    <property type="protein sequence ID" value="KNC28250.1"/>
    <property type="molecule type" value="Genomic_DNA"/>
</dbReference>
<evidence type="ECO:0000313" key="3">
    <source>
        <dbReference type="Proteomes" id="UP000037069"/>
    </source>
</evidence>
<comment type="caution">
    <text evidence="2">The sequence shown here is derived from an EMBL/GenBank/DDBJ whole genome shotgun (WGS) entry which is preliminary data.</text>
</comment>
<keyword evidence="3" id="KW-1185">Reference proteome</keyword>
<evidence type="ECO:0000256" key="1">
    <source>
        <dbReference type="SAM" id="Phobius"/>
    </source>
</evidence>
<keyword evidence="1" id="KW-0812">Transmembrane</keyword>
<feature type="transmembrane region" description="Helical" evidence="1">
    <location>
        <begin position="136"/>
        <end position="156"/>
    </location>
</feature>
<dbReference type="AlphaFoldDB" id="A0A0L0C7J3"/>
<gene>
    <name evidence="2" type="ORF">FF38_14140</name>
</gene>
<name>A0A0L0C7J3_LUCCU</name>
<proteinExistence type="predicted"/>